<gene>
    <name evidence="1" type="ORF">TorRG33x02_146960</name>
</gene>
<organism evidence="1 2">
    <name type="scientific">Trema orientale</name>
    <name type="common">Charcoal tree</name>
    <name type="synonym">Celtis orientalis</name>
    <dbReference type="NCBI Taxonomy" id="63057"/>
    <lineage>
        <taxon>Eukaryota</taxon>
        <taxon>Viridiplantae</taxon>
        <taxon>Streptophyta</taxon>
        <taxon>Embryophyta</taxon>
        <taxon>Tracheophyta</taxon>
        <taxon>Spermatophyta</taxon>
        <taxon>Magnoliopsida</taxon>
        <taxon>eudicotyledons</taxon>
        <taxon>Gunneridae</taxon>
        <taxon>Pentapetalae</taxon>
        <taxon>rosids</taxon>
        <taxon>fabids</taxon>
        <taxon>Rosales</taxon>
        <taxon>Cannabaceae</taxon>
        <taxon>Trema</taxon>
    </lineage>
</organism>
<comment type="caution">
    <text evidence="1">The sequence shown here is derived from an EMBL/GenBank/DDBJ whole genome shotgun (WGS) entry which is preliminary data.</text>
</comment>
<evidence type="ECO:0000313" key="1">
    <source>
        <dbReference type="EMBL" id="PON89552.1"/>
    </source>
</evidence>
<sequence length="135" mass="15703">MAAEVPCEVKQSSLFLRNSLARSGVDATIHTAEPRRRESKAPWRAARRWKERWRRALRRWKWPMIGKAMGLGGRRLVWKMEGKIGPRRRRRGTAKKSARSIIFTLALSFLGQEYVCRVLILALVSWLHVDVLEPI</sequence>
<dbReference type="AlphaFoldDB" id="A0A2P5EVI9"/>
<dbReference type="OrthoDB" id="10412289at2759"/>
<dbReference type="Proteomes" id="UP000237000">
    <property type="component" value="Unassembled WGS sequence"/>
</dbReference>
<reference evidence="2" key="1">
    <citation type="submission" date="2016-06" db="EMBL/GenBank/DDBJ databases">
        <title>Parallel loss of symbiosis genes in relatives of nitrogen-fixing non-legume Parasponia.</title>
        <authorList>
            <person name="Van Velzen R."/>
            <person name="Holmer R."/>
            <person name="Bu F."/>
            <person name="Rutten L."/>
            <person name="Van Zeijl A."/>
            <person name="Liu W."/>
            <person name="Santuari L."/>
            <person name="Cao Q."/>
            <person name="Sharma T."/>
            <person name="Shen D."/>
            <person name="Roswanjaya Y."/>
            <person name="Wardhani T."/>
            <person name="Kalhor M.S."/>
            <person name="Jansen J."/>
            <person name="Van den Hoogen J."/>
            <person name="Gungor B."/>
            <person name="Hartog M."/>
            <person name="Hontelez J."/>
            <person name="Verver J."/>
            <person name="Yang W.-C."/>
            <person name="Schijlen E."/>
            <person name="Repin R."/>
            <person name="Schilthuizen M."/>
            <person name="Schranz E."/>
            <person name="Heidstra R."/>
            <person name="Miyata K."/>
            <person name="Fedorova E."/>
            <person name="Kohlen W."/>
            <person name="Bisseling T."/>
            <person name="Smit S."/>
            <person name="Geurts R."/>
        </authorList>
    </citation>
    <scope>NUCLEOTIDE SEQUENCE [LARGE SCALE GENOMIC DNA]</scope>
    <source>
        <strain evidence="2">cv. RG33-2</strain>
    </source>
</reference>
<evidence type="ECO:0000313" key="2">
    <source>
        <dbReference type="Proteomes" id="UP000237000"/>
    </source>
</evidence>
<dbReference type="EMBL" id="JXTC01000093">
    <property type="protein sequence ID" value="PON89552.1"/>
    <property type="molecule type" value="Genomic_DNA"/>
</dbReference>
<protein>
    <submittedName>
        <fullName evidence="1">Uncharacterized protein</fullName>
    </submittedName>
</protein>
<dbReference type="InParanoid" id="A0A2P5EVI9"/>
<keyword evidence="2" id="KW-1185">Reference proteome</keyword>
<accession>A0A2P5EVI9</accession>
<proteinExistence type="predicted"/>
<name>A0A2P5EVI9_TREOI</name>